<dbReference type="AlphaFoldDB" id="A0AAW2PMN5"/>
<protein>
    <recommendedName>
        <fullName evidence="2">Reverse transcriptase Ty1/copia-type domain-containing protein</fullName>
    </recommendedName>
</protein>
<evidence type="ECO:0008006" key="2">
    <source>
        <dbReference type="Google" id="ProtNLM"/>
    </source>
</evidence>
<reference evidence="1" key="2">
    <citation type="journal article" date="2024" name="Plant">
        <title>Genomic evolution and insights into agronomic trait innovations of Sesamum species.</title>
        <authorList>
            <person name="Miao H."/>
            <person name="Wang L."/>
            <person name="Qu L."/>
            <person name="Liu H."/>
            <person name="Sun Y."/>
            <person name="Le M."/>
            <person name="Wang Q."/>
            <person name="Wei S."/>
            <person name="Zheng Y."/>
            <person name="Lin W."/>
            <person name="Duan Y."/>
            <person name="Cao H."/>
            <person name="Xiong S."/>
            <person name="Wang X."/>
            <person name="Wei L."/>
            <person name="Li C."/>
            <person name="Ma Q."/>
            <person name="Ju M."/>
            <person name="Zhao R."/>
            <person name="Li G."/>
            <person name="Mu C."/>
            <person name="Tian Q."/>
            <person name="Mei H."/>
            <person name="Zhang T."/>
            <person name="Gao T."/>
            <person name="Zhang H."/>
        </authorList>
    </citation>
    <scope>NUCLEOTIDE SEQUENCE</scope>
    <source>
        <strain evidence="1">KEN8</strain>
    </source>
</reference>
<sequence length="151" mass="16970">MPTPIPDVESIVHLSSVLPHSTPEPVPESLDTMPATVHTPVEPKSFAEANQNDDWRKAMQLELHALKQNETWNLTTLPEGNKTIGSRWVYKVKILPDGKDVKDYLAKLFTIKDLGFACYFWGLNWRVLLMDARFVSTPLPPGIRFDNASGA</sequence>
<comment type="caution">
    <text evidence="1">The sequence shown here is derived from an EMBL/GenBank/DDBJ whole genome shotgun (WGS) entry which is preliminary data.</text>
</comment>
<proteinExistence type="predicted"/>
<name>A0AAW2PMN5_9LAMI</name>
<organism evidence="1">
    <name type="scientific">Sesamum calycinum</name>
    <dbReference type="NCBI Taxonomy" id="2727403"/>
    <lineage>
        <taxon>Eukaryota</taxon>
        <taxon>Viridiplantae</taxon>
        <taxon>Streptophyta</taxon>
        <taxon>Embryophyta</taxon>
        <taxon>Tracheophyta</taxon>
        <taxon>Spermatophyta</taxon>
        <taxon>Magnoliopsida</taxon>
        <taxon>eudicotyledons</taxon>
        <taxon>Gunneridae</taxon>
        <taxon>Pentapetalae</taxon>
        <taxon>asterids</taxon>
        <taxon>lamiids</taxon>
        <taxon>Lamiales</taxon>
        <taxon>Pedaliaceae</taxon>
        <taxon>Sesamum</taxon>
    </lineage>
</organism>
<reference evidence="1" key="1">
    <citation type="submission" date="2020-06" db="EMBL/GenBank/DDBJ databases">
        <authorList>
            <person name="Li T."/>
            <person name="Hu X."/>
            <person name="Zhang T."/>
            <person name="Song X."/>
            <person name="Zhang H."/>
            <person name="Dai N."/>
            <person name="Sheng W."/>
            <person name="Hou X."/>
            <person name="Wei L."/>
        </authorList>
    </citation>
    <scope>NUCLEOTIDE SEQUENCE</scope>
    <source>
        <strain evidence="1">KEN8</strain>
        <tissue evidence="1">Leaf</tissue>
    </source>
</reference>
<evidence type="ECO:0000313" key="1">
    <source>
        <dbReference type="EMBL" id="KAL0357410.1"/>
    </source>
</evidence>
<gene>
    <name evidence="1" type="ORF">Scaly_1426700</name>
</gene>
<dbReference type="EMBL" id="JACGWM010000008">
    <property type="protein sequence ID" value="KAL0357410.1"/>
    <property type="molecule type" value="Genomic_DNA"/>
</dbReference>
<accession>A0AAW2PMN5</accession>